<keyword evidence="2" id="KW-1185">Reference proteome</keyword>
<protein>
    <submittedName>
        <fullName evidence="1">Protein gp37</fullName>
    </submittedName>
</protein>
<name>A0ABT9QU85_9ACTN</name>
<dbReference type="Proteomes" id="UP001225356">
    <property type="component" value="Unassembled WGS sequence"/>
</dbReference>
<gene>
    <name evidence="1" type="ORF">J2853_009608</name>
</gene>
<evidence type="ECO:0000313" key="2">
    <source>
        <dbReference type="Proteomes" id="UP001225356"/>
    </source>
</evidence>
<organism evidence="1 2">
    <name type="scientific">Streptosporangium lutulentum</name>
    <dbReference type="NCBI Taxonomy" id="1461250"/>
    <lineage>
        <taxon>Bacteria</taxon>
        <taxon>Bacillati</taxon>
        <taxon>Actinomycetota</taxon>
        <taxon>Actinomycetes</taxon>
        <taxon>Streptosporangiales</taxon>
        <taxon>Streptosporangiaceae</taxon>
        <taxon>Streptosporangium</taxon>
    </lineage>
</organism>
<comment type="caution">
    <text evidence="1">The sequence shown here is derived from an EMBL/GenBank/DDBJ whole genome shotgun (WGS) entry which is preliminary data.</text>
</comment>
<dbReference type="EMBL" id="JAUSQU010000002">
    <property type="protein sequence ID" value="MDP9850312.1"/>
    <property type="molecule type" value="Genomic_DNA"/>
</dbReference>
<reference evidence="1 2" key="1">
    <citation type="submission" date="2023-07" db="EMBL/GenBank/DDBJ databases">
        <title>Sequencing the genomes of 1000 actinobacteria strains.</title>
        <authorList>
            <person name="Klenk H.-P."/>
        </authorList>
    </citation>
    <scope>NUCLEOTIDE SEQUENCE [LARGE SCALE GENOMIC DNA]</scope>
    <source>
        <strain evidence="1 2">DSM 46740</strain>
    </source>
</reference>
<sequence length="328" mass="36307">MNTTTIEWTDASWNPVRGCTKVSKGCDHCYAEAISTHWNGSGSFDTVRLMPDVLDAPRRWRTPRRVFVNSMGDVLHEDIPDAYIARVLAVIAATPQHSYQLLTKRHGRLRTLFNSQGALRLIDAADAAGDAATAQALYAASWPLPNLWLGVSVEDQHWANLRIPALLAADATVRFLSVEPLLGPVDLARWLGLEWMESFEGWGAELFTSLAGRVGIDGGLHWVIAGGESGPRARTPHPDWFRTLRDQCDAAKVPFFFKQWGQWSPDLDGRGRLVQVLPTGQILDQPRPENFGEGLATMRRCASKRAAGRQLDGRLHDAFPHHHPGGLS</sequence>
<dbReference type="InterPro" id="IPR011101">
    <property type="entry name" value="DUF5131"/>
</dbReference>
<dbReference type="RefSeq" id="WP_307569265.1">
    <property type="nucleotide sequence ID" value="NZ_JAUSQU010000002.1"/>
</dbReference>
<dbReference type="Pfam" id="PF07505">
    <property type="entry name" value="DUF5131"/>
    <property type="match status" value="1"/>
</dbReference>
<proteinExistence type="predicted"/>
<accession>A0ABT9QU85</accession>
<evidence type="ECO:0000313" key="1">
    <source>
        <dbReference type="EMBL" id="MDP9850312.1"/>
    </source>
</evidence>